<dbReference type="EMBL" id="CAICTM010000155">
    <property type="protein sequence ID" value="CAB9503101.1"/>
    <property type="molecule type" value="Genomic_DNA"/>
</dbReference>
<protein>
    <recommendedName>
        <fullName evidence="1">Serine aminopeptidase S33 domain-containing protein</fullName>
    </recommendedName>
</protein>
<sequence length="315" mass="34876">MGAFRYFWYYVLAGFGFIYPQIIDKNDPYEWAGIYGVRSFTEEIPFNYNGKHETLQAELFEPASLDPEAFVLFMPGFGASYTGYIDYLEHLASHGFLAMGMDFAGTTLTIDGEHDVKAYQALDAIAYIRVVYPEYYDLPIYTAGHSLGGKIAFYAASLNEKIDGVMALDPVNAGGPPCAIFPKQCIAYPVAPNNETEQEGIMKQITEGTSSIIFRSKPDPLTNPDAQFNAANFYFGLDGQGLNAAPSPVWYYDMGEFPHGLYLSSLPSKQVQIIKRTMVAFLEQEVLGEDSGAYLTGSIIQADINDGYLVSVENR</sequence>
<accession>A0A9N8DM21</accession>
<feature type="domain" description="Serine aminopeptidase S33" evidence="1">
    <location>
        <begin position="67"/>
        <end position="177"/>
    </location>
</feature>
<dbReference type="Gene3D" id="3.40.50.1820">
    <property type="entry name" value="alpha/beta hydrolase"/>
    <property type="match status" value="1"/>
</dbReference>
<evidence type="ECO:0000313" key="3">
    <source>
        <dbReference type="Proteomes" id="UP001153069"/>
    </source>
</evidence>
<comment type="caution">
    <text evidence="2">The sequence shown here is derived from an EMBL/GenBank/DDBJ whole genome shotgun (WGS) entry which is preliminary data.</text>
</comment>
<dbReference type="AlphaFoldDB" id="A0A9N8DM21"/>
<dbReference type="SUPFAM" id="SSF53474">
    <property type="entry name" value="alpha/beta-Hydrolases"/>
    <property type="match status" value="1"/>
</dbReference>
<keyword evidence="3" id="KW-1185">Reference proteome</keyword>
<organism evidence="2 3">
    <name type="scientific">Seminavis robusta</name>
    <dbReference type="NCBI Taxonomy" id="568900"/>
    <lineage>
        <taxon>Eukaryota</taxon>
        <taxon>Sar</taxon>
        <taxon>Stramenopiles</taxon>
        <taxon>Ochrophyta</taxon>
        <taxon>Bacillariophyta</taxon>
        <taxon>Bacillariophyceae</taxon>
        <taxon>Bacillariophycidae</taxon>
        <taxon>Naviculales</taxon>
        <taxon>Naviculaceae</taxon>
        <taxon>Seminavis</taxon>
    </lineage>
</organism>
<name>A0A9N8DM21_9STRA</name>
<evidence type="ECO:0000259" key="1">
    <source>
        <dbReference type="Pfam" id="PF12146"/>
    </source>
</evidence>
<dbReference type="OrthoDB" id="2093222at2759"/>
<evidence type="ECO:0000313" key="2">
    <source>
        <dbReference type="EMBL" id="CAB9503101.1"/>
    </source>
</evidence>
<reference evidence="2" key="1">
    <citation type="submission" date="2020-06" db="EMBL/GenBank/DDBJ databases">
        <authorList>
            <consortium name="Plant Systems Biology data submission"/>
        </authorList>
    </citation>
    <scope>NUCLEOTIDE SEQUENCE</scope>
    <source>
        <strain evidence="2">D6</strain>
    </source>
</reference>
<proteinExistence type="predicted"/>
<dbReference type="PANTHER" id="PTHR33428">
    <property type="entry name" value="CHLOROPHYLLASE-2, CHLOROPLASTIC"/>
    <property type="match status" value="1"/>
</dbReference>
<dbReference type="InterPro" id="IPR029058">
    <property type="entry name" value="AB_hydrolase_fold"/>
</dbReference>
<gene>
    <name evidence="2" type="ORF">SEMRO_156_G070700.1</name>
</gene>
<dbReference type="Proteomes" id="UP001153069">
    <property type="component" value="Unassembled WGS sequence"/>
</dbReference>
<dbReference type="PANTHER" id="PTHR33428:SF14">
    <property type="entry name" value="CARBOXYLESTERASE TYPE B DOMAIN-CONTAINING PROTEIN"/>
    <property type="match status" value="1"/>
</dbReference>
<dbReference type="InterPro" id="IPR022742">
    <property type="entry name" value="Hydrolase_4"/>
</dbReference>
<dbReference type="Pfam" id="PF12146">
    <property type="entry name" value="Hydrolase_4"/>
    <property type="match status" value="1"/>
</dbReference>